<sequence>MELATIRTAGGTCAAVRSADRWLPLGAPHLSALLAAGDWRTTAEAALAGTSPGAGVAGDAEGVPVGEAELALPLPAPAKVICCGLNYADHITEMGRDLPEHPTLFAKFADTLTGPTDEIAVPPAAQGELDWEAELAVVVGAELRSAGEEEARAGIAGYMLANDISVRDWQKRTLQWLQGKAWDATTPLGPVLVTADSIDPEAGIGITCEVNGDRRQNGNTKTLVFSAAALVAYVSQFTVLRPGDVILTGTPGGVGMGMQPPQYLSHGDTVVVEAEGLGRLANTIRFSTAH</sequence>
<feature type="domain" description="Fumarylacetoacetase-like C-terminal" evidence="3">
    <location>
        <begin position="79"/>
        <end position="284"/>
    </location>
</feature>
<reference evidence="4 5" key="1">
    <citation type="submission" date="2024-05" db="EMBL/GenBank/DDBJ databases">
        <title>Sinomonas sp. nov., isolated from a waste landfill.</title>
        <authorList>
            <person name="Zhao Y."/>
        </authorList>
    </citation>
    <scope>NUCLEOTIDE SEQUENCE [LARGE SCALE GENOMIC DNA]</scope>
    <source>
        <strain evidence="4 5">CCTCC AB2014300</strain>
    </source>
</reference>
<dbReference type="Proteomes" id="UP001422074">
    <property type="component" value="Unassembled WGS sequence"/>
</dbReference>
<keyword evidence="2" id="KW-0479">Metal-binding</keyword>
<protein>
    <submittedName>
        <fullName evidence="4">Fumarylacetoacetate hydrolase family protein</fullName>
    </submittedName>
</protein>
<organism evidence="4 5">
    <name type="scientific">Sinomonas halotolerans</name>
    <dbReference type="NCBI Taxonomy" id="1644133"/>
    <lineage>
        <taxon>Bacteria</taxon>
        <taxon>Bacillati</taxon>
        <taxon>Actinomycetota</taxon>
        <taxon>Actinomycetes</taxon>
        <taxon>Micrococcales</taxon>
        <taxon>Micrococcaceae</taxon>
        <taxon>Sinomonas</taxon>
    </lineage>
</organism>
<dbReference type="GO" id="GO:0016787">
    <property type="term" value="F:hydrolase activity"/>
    <property type="evidence" value="ECO:0007669"/>
    <property type="project" value="UniProtKB-KW"/>
</dbReference>
<proteinExistence type="inferred from homology"/>
<dbReference type="InterPro" id="IPR036663">
    <property type="entry name" value="Fumarylacetoacetase_C_sf"/>
</dbReference>
<dbReference type="EMBL" id="JBDFRB010000015">
    <property type="protein sequence ID" value="MEN2745599.1"/>
    <property type="molecule type" value="Genomic_DNA"/>
</dbReference>
<evidence type="ECO:0000313" key="4">
    <source>
        <dbReference type="EMBL" id="MEN2745599.1"/>
    </source>
</evidence>
<accession>A0ABU9X2A2</accession>
<dbReference type="InterPro" id="IPR011234">
    <property type="entry name" value="Fumarylacetoacetase-like_C"/>
</dbReference>
<comment type="caution">
    <text evidence="4">The sequence shown here is derived from an EMBL/GenBank/DDBJ whole genome shotgun (WGS) entry which is preliminary data.</text>
</comment>
<evidence type="ECO:0000259" key="3">
    <source>
        <dbReference type="Pfam" id="PF01557"/>
    </source>
</evidence>
<name>A0ABU9X2A2_9MICC</name>
<dbReference type="PANTHER" id="PTHR42796:SF4">
    <property type="entry name" value="FUMARYLACETOACETATE HYDROLASE DOMAIN-CONTAINING PROTEIN 2A"/>
    <property type="match status" value="1"/>
</dbReference>
<evidence type="ECO:0000256" key="2">
    <source>
        <dbReference type="ARBA" id="ARBA00022723"/>
    </source>
</evidence>
<dbReference type="Gene3D" id="3.90.850.10">
    <property type="entry name" value="Fumarylacetoacetase-like, C-terminal domain"/>
    <property type="match status" value="1"/>
</dbReference>
<keyword evidence="4" id="KW-0378">Hydrolase</keyword>
<dbReference type="InterPro" id="IPR051121">
    <property type="entry name" value="FAH"/>
</dbReference>
<evidence type="ECO:0000313" key="5">
    <source>
        <dbReference type="Proteomes" id="UP001422074"/>
    </source>
</evidence>
<dbReference type="PANTHER" id="PTHR42796">
    <property type="entry name" value="FUMARYLACETOACETATE HYDROLASE DOMAIN-CONTAINING PROTEIN 2A-RELATED"/>
    <property type="match status" value="1"/>
</dbReference>
<dbReference type="RefSeq" id="WP_345886072.1">
    <property type="nucleotide sequence ID" value="NZ_JBDFRB010000015.1"/>
</dbReference>
<evidence type="ECO:0000256" key="1">
    <source>
        <dbReference type="ARBA" id="ARBA00010211"/>
    </source>
</evidence>
<comment type="similarity">
    <text evidence="1">Belongs to the FAH family.</text>
</comment>
<dbReference type="SUPFAM" id="SSF56529">
    <property type="entry name" value="FAH"/>
    <property type="match status" value="1"/>
</dbReference>
<dbReference type="Pfam" id="PF01557">
    <property type="entry name" value="FAA_hydrolase"/>
    <property type="match status" value="1"/>
</dbReference>
<gene>
    <name evidence="4" type="ORF">ABCQ75_13815</name>
</gene>
<keyword evidence="5" id="KW-1185">Reference proteome</keyword>